<dbReference type="Gene3D" id="1.25.40.10">
    <property type="entry name" value="Tetratricopeptide repeat domain"/>
    <property type="match status" value="1"/>
</dbReference>
<feature type="signal peptide" evidence="1">
    <location>
        <begin position="1"/>
        <end position="22"/>
    </location>
</feature>
<dbReference type="InterPro" id="IPR011990">
    <property type="entry name" value="TPR-like_helical_dom_sf"/>
</dbReference>
<evidence type="ECO:0000313" key="3">
    <source>
        <dbReference type="Proteomes" id="UP000029227"/>
    </source>
</evidence>
<keyword evidence="1" id="KW-0732">Signal</keyword>
<evidence type="ECO:0000313" key="2">
    <source>
        <dbReference type="EMBL" id="GAL03957.1"/>
    </source>
</evidence>
<dbReference type="Pfam" id="PF14559">
    <property type="entry name" value="TPR_19"/>
    <property type="match status" value="1"/>
</dbReference>
<dbReference type="Pfam" id="PF13432">
    <property type="entry name" value="TPR_16"/>
    <property type="match status" value="1"/>
</dbReference>
<sequence length="258" mass="27787">MNKSTLLSAIVLACALTGCATSGNTANSVAEMAKVNNYPGMITYYKAALQQQPDDADIMQKLAEVYYQSGDLESAGFYVDHLQAQGEATPALLVLAGHIDDAKGDFTGALSAFEQAAKQGDNSAALNISQGIVLGKLGRFADAEDQFNQARLKGFDDIAIKNNLAVLYLAQGQFQRVVEMLMPVYTQADFNVKDHQTLAVNLAIALIKLGDDKQAYGILKGMYNDEQLAVLFRQVKNMTVLPAQQTVLPAQGDHHDAP</sequence>
<feature type="chain" id="PRO_5001863579" evidence="1">
    <location>
        <begin position="23"/>
        <end position="258"/>
    </location>
</feature>
<name>A0A090R8M5_9GAMM</name>
<accession>A0A090R8M5</accession>
<dbReference type="SUPFAM" id="SSF48452">
    <property type="entry name" value="TPR-like"/>
    <property type="match status" value="1"/>
</dbReference>
<proteinExistence type="predicted"/>
<dbReference type="PROSITE" id="PS51257">
    <property type="entry name" value="PROKAR_LIPOPROTEIN"/>
    <property type="match status" value="1"/>
</dbReference>
<comment type="caution">
    <text evidence="2">The sequence shown here is derived from an EMBL/GenBank/DDBJ whole genome shotgun (WGS) entry which is preliminary data.</text>
</comment>
<dbReference type="eggNOG" id="COG5010">
    <property type="taxonomic scope" value="Bacteria"/>
</dbReference>
<organism evidence="2 3">
    <name type="scientific">Photobacterium aphoticum</name>
    <dbReference type="NCBI Taxonomy" id="754436"/>
    <lineage>
        <taxon>Bacteria</taxon>
        <taxon>Pseudomonadati</taxon>
        <taxon>Pseudomonadota</taxon>
        <taxon>Gammaproteobacteria</taxon>
        <taxon>Vibrionales</taxon>
        <taxon>Vibrionaceae</taxon>
        <taxon>Photobacterium</taxon>
    </lineage>
</organism>
<gene>
    <name evidence="2" type="ORF">JCM19237_2108</name>
</gene>
<dbReference type="Proteomes" id="UP000029227">
    <property type="component" value="Unassembled WGS sequence"/>
</dbReference>
<evidence type="ECO:0000256" key="1">
    <source>
        <dbReference type="SAM" id="SignalP"/>
    </source>
</evidence>
<dbReference type="EMBL" id="BBMN01000003">
    <property type="protein sequence ID" value="GAL03957.1"/>
    <property type="molecule type" value="Genomic_DNA"/>
</dbReference>
<protein>
    <submittedName>
        <fullName evidence="2">Flp pilus assembly protein TadD</fullName>
    </submittedName>
</protein>
<dbReference type="STRING" id="754436.JCM19237_2108"/>
<dbReference type="AlphaFoldDB" id="A0A090R8M5"/>
<reference evidence="2 3" key="1">
    <citation type="journal article" date="2014" name="Genome Announc.">
        <title>Draft Genome Sequences of Two Vibrionaceae Species, Vibrio ponticus C121 and Photobacterium aphoticum C119, Isolated as Coral Reef Microbiota.</title>
        <authorList>
            <person name="Al-saari N."/>
            <person name="Meirelles P.M."/>
            <person name="Mino S."/>
            <person name="Suda W."/>
            <person name="Oshima K."/>
            <person name="Hattori M."/>
            <person name="Ohkuma M."/>
            <person name="Thompson F.L."/>
            <person name="Gomez-Gil B."/>
            <person name="Sawabe T."/>
            <person name="Sawabe T."/>
        </authorList>
    </citation>
    <scope>NUCLEOTIDE SEQUENCE [LARGE SCALE GENOMIC DNA]</scope>
    <source>
        <strain evidence="2 3">JCM 19237</strain>
    </source>
</reference>